<evidence type="ECO:0000313" key="1">
    <source>
        <dbReference type="EMBL" id="KAJ1104006.1"/>
    </source>
</evidence>
<reference evidence="1" key="1">
    <citation type="journal article" date="2022" name="bioRxiv">
        <title>Sequencing and chromosome-scale assembly of the giantPleurodeles waltlgenome.</title>
        <authorList>
            <person name="Brown T."/>
            <person name="Elewa A."/>
            <person name="Iarovenko S."/>
            <person name="Subramanian E."/>
            <person name="Araus A.J."/>
            <person name="Petzold A."/>
            <person name="Susuki M."/>
            <person name="Suzuki K.-i.T."/>
            <person name="Hayashi T."/>
            <person name="Toyoda A."/>
            <person name="Oliveira C."/>
            <person name="Osipova E."/>
            <person name="Leigh N.D."/>
            <person name="Simon A."/>
            <person name="Yun M.H."/>
        </authorList>
    </citation>
    <scope>NUCLEOTIDE SEQUENCE</scope>
    <source>
        <strain evidence="1">20211129_DDA</strain>
        <tissue evidence="1">Liver</tissue>
    </source>
</reference>
<organism evidence="1 2">
    <name type="scientific">Pleurodeles waltl</name>
    <name type="common">Iberian ribbed newt</name>
    <dbReference type="NCBI Taxonomy" id="8319"/>
    <lineage>
        <taxon>Eukaryota</taxon>
        <taxon>Metazoa</taxon>
        <taxon>Chordata</taxon>
        <taxon>Craniata</taxon>
        <taxon>Vertebrata</taxon>
        <taxon>Euteleostomi</taxon>
        <taxon>Amphibia</taxon>
        <taxon>Batrachia</taxon>
        <taxon>Caudata</taxon>
        <taxon>Salamandroidea</taxon>
        <taxon>Salamandridae</taxon>
        <taxon>Pleurodelinae</taxon>
        <taxon>Pleurodeles</taxon>
    </lineage>
</organism>
<proteinExistence type="predicted"/>
<accession>A0AAV7MKW1</accession>
<name>A0AAV7MKW1_PLEWA</name>
<protein>
    <recommendedName>
        <fullName evidence="3">Reverse transcriptase domain-containing protein</fullName>
    </recommendedName>
</protein>
<evidence type="ECO:0008006" key="3">
    <source>
        <dbReference type="Google" id="ProtNLM"/>
    </source>
</evidence>
<sequence length="121" mass="13289">MAKLYQTFATALVPRLLAVYNGALTANILPDSMHEGLIAIIPKSGTASSDSASYRSITMINLDVKILCKILTTRLAPEVNHLVHPDQYGFAPGRNTTMNTHRLMHVLHGAEDREEDLTCSQ</sequence>
<dbReference type="PANTHER" id="PTHR19446">
    <property type="entry name" value="REVERSE TRANSCRIPTASES"/>
    <property type="match status" value="1"/>
</dbReference>
<dbReference type="Proteomes" id="UP001066276">
    <property type="component" value="Chromosome 9"/>
</dbReference>
<dbReference type="AlphaFoldDB" id="A0AAV7MKW1"/>
<comment type="caution">
    <text evidence="1">The sequence shown here is derived from an EMBL/GenBank/DDBJ whole genome shotgun (WGS) entry which is preliminary data.</text>
</comment>
<dbReference type="EMBL" id="JANPWB010000013">
    <property type="protein sequence ID" value="KAJ1104006.1"/>
    <property type="molecule type" value="Genomic_DNA"/>
</dbReference>
<keyword evidence="2" id="KW-1185">Reference proteome</keyword>
<evidence type="ECO:0000313" key="2">
    <source>
        <dbReference type="Proteomes" id="UP001066276"/>
    </source>
</evidence>
<gene>
    <name evidence="1" type="ORF">NDU88_001422</name>
</gene>